<reference evidence="2" key="1">
    <citation type="submission" date="2018-02" db="EMBL/GenBank/DDBJ databases">
        <title>Rhizophora mucronata_Transcriptome.</title>
        <authorList>
            <person name="Meera S.P."/>
            <person name="Sreeshan A."/>
            <person name="Augustine A."/>
        </authorList>
    </citation>
    <scope>NUCLEOTIDE SEQUENCE</scope>
    <source>
        <tissue evidence="2">Leaf</tissue>
    </source>
</reference>
<name>A0A2P2LKW5_RHIMU</name>
<dbReference type="PANTHER" id="PTHR36312:SF1">
    <property type="entry name" value="OS01G0594500 PROTEIN"/>
    <property type="match status" value="1"/>
</dbReference>
<sequence length="99" mass="10664">MEGRIARSLMVVCVLLVLLSGNFTAASFPKCYAACMFQCATSIGTILPLCPFQCFKQCKLPSTAEETQQQFCNLGCAFSMCANISSKFNPGFSSISPLV</sequence>
<evidence type="ECO:0000256" key="1">
    <source>
        <dbReference type="SAM" id="SignalP"/>
    </source>
</evidence>
<dbReference type="AlphaFoldDB" id="A0A2P2LKW5"/>
<dbReference type="PANTHER" id="PTHR36312">
    <property type="entry name" value="THIONIN-LIKE PROTEIN 1"/>
    <property type="match status" value="1"/>
</dbReference>
<keyword evidence="1" id="KW-0732">Signal</keyword>
<proteinExistence type="predicted"/>
<evidence type="ECO:0000313" key="2">
    <source>
        <dbReference type="EMBL" id="MBX18613.1"/>
    </source>
</evidence>
<accession>A0A2P2LKW5</accession>
<evidence type="ECO:0008006" key="3">
    <source>
        <dbReference type="Google" id="ProtNLM"/>
    </source>
</evidence>
<organism evidence="2">
    <name type="scientific">Rhizophora mucronata</name>
    <name type="common">Asiatic mangrove</name>
    <dbReference type="NCBI Taxonomy" id="61149"/>
    <lineage>
        <taxon>Eukaryota</taxon>
        <taxon>Viridiplantae</taxon>
        <taxon>Streptophyta</taxon>
        <taxon>Embryophyta</taxon>
        <taxon>Tracheophyta</taxon>
        <taxon>Spermatophyta</taxon>
        <taxon>Magnoliopsida</taxon>
        <taxon>eudicotyledons</taxon>
        <taxon>Gunneridae</taxon>
        <taxon>Pentapetalae</taxon>
        <taxon>rosids</taxon>
        <taxon>fabids</taxon>
        <taxon>Malpighiales</taxon>
        <taxon>Rhizophoraceae</taxon>
        <taxon>Rhizophora</taxon>
    </lineage>
</organism>
<feature type="chain" id="PRO_5015161797" description="Thionin-like protein 2" evidence="1">
    <location>
        <begin position="26"/>
        <end position="99"/>
    </location>
</feature>
<dbReference type="EMBL" id="GGEC01038129">
    <property type="protein sequence ID" value="MBX18613.1"/>
    <property type="molecule type" value="Transcribed_RNA"/>
</dbReference>
<protein>
    <recommendedName>
        <fullName evidence="3">Thionin-like protein 2</fullName>
    </recommendedName>
</protein>
<feature type="signal peptide" evidence="1">
    <location>
        <begin position="1"/>
        <end position="25"/>
    </location>
</feature>
<dbReference type="InterPro" id="IPR038975">
    <property type="entry name" value="THNL"/>
</dbReference>